<dbReference type="Proteomes" id="UP000030758">
    <property type="component" value="Unassembled WGS sequence"/>
</dbReference>
<dbReference type="EMBL" id="KL363329">
    <property type="protein sequence ID" value="KFD47392.1"/>
    <property type="molecule type" value="Genomic_DNA"/>
</dbReference>
<evidence type="ECO:0000313" key="2">
    <source>
        <dbReference type="EMBL" id="KFD61367.1"/>
    </source>
</evidence>
<accession>A0A085MVX1</accession>
<proteinExistence type="predicted"/>
<protein>
    <submittedName>
        <fullName evidence="2">Uncharacterized protein</fullName>
    </submittedName>
</protein>
<dbReference type="EMBL" id="KL367625">
    <property type="protein sequence ID" value="KFD61367.1"/>
    <property type="molecule type" value="Genomic_DNA"/>
</dbReference>
<reference evidence="2 3" key="1">
    <citation type="journal article" date="2014" name="Nat. Genet.">
        <title>Genome and transcriptome of the porcine whipworm Trichuris suis.</title>
        <authorList>
            <person name="Jex A.R."/>
            <person name="Nejsum P."/>
            <person name="Schwarz E.M."/>
            <person name="Hu L."/>
            <person name="Young N.D."/>
            <person name="Hall R.S."/>
            <person name="Korhonen P.K."/>
            <person name="Liao S."/>
            <person name="Thamsborg S."/>
            <person name="Xia J."/>
            <person name="Xu P."/>
            <person name="Wang S."/>
            <person name="Scheerlinck J.P."/>
            <person name="Hofmann A."/>
            <person name="Sternberg P.W."/>
            <person name="Wang J."/>
            <person name="Gasser R.B."/>
        </authorList>
    </citation>
    <scope>NUCLEOTIDE SEQUENCE [LARGE SCALE GENOMIC DNA]</scope>
    <source>
        <strain evidence="2">DCEP-RM93F</strain>
        <strain evidence="1">DCEP-RM93M</strain>
    </source>
</reference>
<keyword evidence="3" id="KW-1185">Reference proteome</keyword>
<name>A0A085MVX1_9BILA</name>
<dbReference type="AlphaFoldDB" id="A0A085MVX1"/>
<evidence type="ECO:0000313" key="3">
    <source>
        <dbReference type="Proteomes" id="UP000030764"/>
    </source>
</evidence>
<sequence>MINRPPLDPDWPNIIIFSMRRISSRAHLLATPAPRKVPEAMTLFCNFTTHGVCCRLLWGVVVAIISVVDHWCFSPERYVLSKDIRWFDSLCADAGVLAADLYGVSFVIPSDDEEWARILRLQGVMRDALLQEHVLRDVEATKDKRCGHGMP</sequence>
<organism evidence="2">
    <name type="scientific">Trichuris suis</name>
    <name type="common">pig whipworm</name>
    <dbReference type="NCBI Taxonomy" id="68888"/>
    <lineage>
        <taxon>Eukaryota</taxon>
        <taxon>Metazoa</taxon>
        <taxon>Ecdysozoa</taxon>
        <taxon>Nematoda</taxon>
        <taxon>Enoplea</taxon>
        <taxon>Dorylaimia</taxon>
        <taxon>Trichinellida</taxon>
        <taxon>Trichuridae</taxon>
        <taxon>Trichuris</taxon>
    </lineage>
</organism>
<evidence type="ECO:0000313" key="1">
    <source>
        <dbReference type="EMBL" id="KFD47392.1"/>
    </source>
</evidence>
<dbReference type="Proteomes" id="UP000030764">
    <property type="component" value="Unassembled WGS sequence"/>
</dbReference>
<gene>
    <name evidence="1" type="ORF">M513_11755</name>
    <name evidence="2" type="ORF">M514_11755</name>
</gene>